<gene>
    <name evidence="1" type="ORF">F2Q69_00009273</name>
</gene>
<dbReference type="AlphaFoldDB" id="A0A8S9PNY4"/>
<proteinExistence type="predicted"/>
<protein>
    <submittedName>
        <fullName evidence="1">Uncharacterized protein</fullName>
    </submittedName>
</protein>
<dbReference type="Proteomes" id="UP000712600">
    <property type="component" value="Unassembled WGS sequence"/>
</dbReference>
<comment type="caution">
    <text evidence="1">The sequence shown here is derived from an EMBL/GenBank/DDBJ whole genome shotgun (WGS) entry which is preliminary data.</text>
</comment>
<dbReference type="EMBL" id="QGKX02001521">
    <property type="protein sequence ID" value="KAF3514587.1"/>
    <property type="molecule type" value="Genomic_DNA"/>
</dbReference>
<accession>A0A8S9PNY4</accession>
<evidence type="ECO:0000313" key="2">
    <source>
        <dbReference type="Proteomes" id="UP000712600"/>
    </source>
</evidence>
<name>A0A8S9PNY4_BRACR</name>
<reference evidence="1" key="1">
    <citation type="submission" date="2019-12" db="EMBL/GenBank/DDBJ databases">
        <title>Genome sequencing and annotation of Brassica cretica.</title>
        <authorList>
            <person name="Studholme D.J."/>
            <person name="Sarris P."/>
        </authorList>
    </citation>
    <scope>NUCLEOTIDE SEQUENCE</scope>
    <source>
        <strain evidence="1">PFS-109/04</strain>
        <tissue evidence="1">Leaf</tissue>
    </source>
</reference>
<evidence type="ECO:0000313" key="1">
    <source>
        <dbReference type="EMBL" id="KAF3514587.1"/>
    </source>
</evidence>
<organism evidence="1 2">
    <name type="scientific">Brassica cretica</name>
    <name type="common">Mustard</name>
    <dbReference type="NCBI Taxonomy" id="69181"/>
    <lineage>
        <taxon>Eukaryota</taxon>
        <taxon>Viridiplantae</taxon>
        <taxon>Streptophyta</taxon>
        <taxon>Embryophyta</taxon>
        <taxon>Tracheophyta</taxon>
        <taxon>Spermatophyta</taxon>
        <taxon>Magnoliopsida</taxon>
        <taxon>eudicotyledons</taxon>
        <taxon>Gunneridae</taxon>
        <taxon>Pentapetalae</taxon>
        <taxon>rosids</taxon>
        <taxon>malvids</taxon>
        <taxon>Brassicales</taxon>
        <taxon>Brassicaceae</taxon>
        <taxon>Brassiceae</taxon>
        <taxon>Brassica</taxon>
    </lineage>
</organism>
<sequence>MFTISPFTQLLSKRKADLVLSSFISLVVLGRRGEVTACLMAVKFPDWWSVLARGERCLRLMGKDEFFLVEEAVCSVVFADELLYLLFLLPVSTLLRLYPINLSGGEQLKVIVEKKLAVSVCPRWLLACWSNIKRVRLFGVQMRIPALDEETPCFVCLLA</sequence>